<gene>
    <name evidence="8" type="ORF">BW247_07865</name>
</gene>
<keyword evidence="2 7" id="KW-0812">Transmembrane</keyword>
<evidence type="ECO:0000313" key="9">
    <source>
        <dbReference type="Proteomes" id="UP000243807"/>
    </source>
</evidence>
<evidence type="ECO:0000256" key="2">
    <source>
        <dbReference type="ARBA" id="ARBA00022692"/>
    </source>
</evidence>
<dbReference type="PANTHER" id="PTHR38766:SF1">
    <property type="entry name" value="FLAGELLAR PROTEIN FLIO"/>
    <property type="match status" value="1"/>
</dbReference>
<keyword evidence="1 7" id="KW-1003">Cell membrane</keyword>
<dbReference type="PANTHER" id="PTHR38766">
    <property type="entry name" value="FLAGELLAR PROTEIN FLIO"/>
    <property type="match status" value="1"/>
</dbReference>
<proteinExistence type="inferred from homology"/>
<dbReference type="STRING" id="1765967.BW247_07865"/>
<dbReference type="AlphaFoldDB" id="A0A1P8UGM9"/>
<evidence type="ECO:0000256" key="3">
    <source>
        <dbReference type="ARBA" id="ARBA00022989"/>
    </source>
</evidence>
<evidence type="ECO:0000256" key="6">
    <source>
        <dbReference type="ARBA" id="ARBA00037937"/>
    </source>
</evidence>
<keyword evidence="8" id="KW-0966">Cell projection</keyword>
<keyword evidence="9" id="KW-1185">Reference proteome</keyword>
<dbReference type="InterPro" id="IPR022781">
    <property type="entry name" value="Flagellar_biosynth_FliO"/>
</dbReference>
<dbReference type="Proteomes" id="UP000243807">
    <property type="component" value="Chromosome"/>
</dbReference>
<dbReference type="GO" id="GO:0044781">
    <property type="term" value="P:bacterial-type flagellum organization"/>
    <property type="evidence" value="ECO:0007669"/>
    <property type="project" value="UniProtKB-UniRule"/>
</dbReference>
<sequence>MNGKGYARNALLTGAGVLAGPSGAAAAKASGSGQYSIGSGAPDPLSAMSLLQFGFGLLVVIGMIFLLAWVMRRMNRVQGTVQGQIKILGGLPLGSRERAVLVQVGEEQILLGVAPGRVSRLHVMKQPIDIRSSHPSAPGKGGFAARLAAAMQGGRKS</sequence>
<evidence type="ECO:0000256" key="7">
    <source>
        <dbReference type="RuleBase" id="RU362064"/>
    </source>
</evidence>
<organism evidence="8 9">
    <name type="scientific">Acidihalobacter ferrooxydans</name>
    <dbReference type="NCBI Taxonomy" id="1765967"/>
    <lineage>
        <taxon>Bacteria</taxon>
        <taxon>Pseudomonadati</taxon>
        <taxon>Pseudomonadota</taxon>
        <taxon>Gammaproteobacteria</taxon>
        <taxon>Chromatiales</taxon>
        <taxon>Ectothiorhodospiraceae</taxon>
        <taxon>Acidihalobacter</taxon>
    </lineage>
</organism>
<evidence type="ECO:0000256" key="4">
    <source>
        <dbReference type="ARBA" id="ARBA00023136"/>
    </source>
</evidence>
<dbReference type="EMBL" id="CP019434">
    <property type="protein sequence ID" value="APZ43018.1"/>
    <property type="molecule type" value="Genomic_DNA"/>
</dbReference>
<keyword evidence="5 7" id="KW-0975">Bacterial flagellum</keyword>
<keyword evidence="4 7" id="KW-0472">Membrane</keyword>
<evidence type="ECO:0000313" key="8">
    <source>
        <dbReference type="EMBL" id="APZ43018.1"/>
    </source>
</evidence>
<dbReference type="Pfam" id="PF04347">
    <property type="entry name" value="FliO"/>
    <property type="match status" value="1"/>
</dbReference>
<protein>
    <recommendedName>
        <fullName evidence="7">Flagellar protein</fullName>
    </recommendedName>
</protein>
<comment type="subcellular location">
    <subcellularLocation>
        <location evidence="7">Cell membrane</location>
    </subcellularLocation>
    <subcellularLocation>
        <location evidence="7">Bacterial flagellum basal body</location>
    </subcellularLocation>
</comment>
<reference evidence="8 9" key="1">
    <citation type="submission" date="2017-01" db="EMBL/GenBank/DDBJ databases">
        <title>Draft sequence of Acidihalobacter ferrooxidans strain DSM 14175 (strain V8).</title>
        <authorList>
            <person name="Khaleque H.N."/>
            <person name="Ramsay J.P."/>
            <person name="Murphy R.J.T."/>
            <person name="Kaksonen A.H."/>
            <person name="Boxall N.J."/>
            <person name="Watkin E.L.J."/>
        </authorList>
    </citation>
    <scope>NUCLEOTIDE SEQUENCE [LARGE SCALE GENOMIC DNA]</scope>
    <source>
        <strain evidence="8 9">V8</strain>
    </source>
</reference>
<keyword evidence="8" id="KW-0282">Flagellum</keyword>
<dbReference type="GO" id="GO:0009425">
    <property type="term" value="C:bacterial-type flagellum basal body"/>
    <property type="evidence" value="ECO:0007669"/>
    <property type="project" value="UniProtKB-SubCell"/>
</dbReference>
<name>A0A1P8UGM9_9GAMM</name>
<keyword evidence="8" id="KW-0969">Cilium</keyword>
<comment type="similarity">
    <text evidence="6 7">Belongs to the FliO/MopB family.</text>
</comment>
<evidence type="ECO:0000256" key="5">
    <source>
        <dbReference type="ARBA" id="ARBA00023143"/>
    </source>
</evidence>
<keyword evidence="3 7" id="KW-1133">Transmembrane helix</keyword>
<dbReference type="InterPro" id="IPR052205">
    <property type="entry name" value="FliO/MopB"/>
</dbReference>
<dbReference type="NCBIfam" id="TIGR03500">
    <property type="entry name" value="FliO_TIGR"/>
    <property type="match status" value="1"/>
</dbReference>
<dbReference type="KEGG" id="afy:BW247_07865"/>
<feature type="transmembrane region" description="Helical" evidence="7">
    <location>
        <begin position="50"/>
        <end position="70"/>
    </location>
</feature>
<dbReference type="RefSeq" id="WP_076836666.1">
    <property type="nucleotide sequence ID" value="NZ_CP019434.1"/>
</dbReference>
<evidence type="ECO:0000256" key="1">
    <source>
        <dbReference type="ARBA" id="ARBA00022475"/>
    </source>
</evidence>
<dbReference type="GO" id="GO:0005886">
    <property type="term" value="C:plasma membrane"/>
    <property type="evidence" value="ECO:0007669"/>
    <property type="project" value="UniProtKB-SubCell"/>
</dbReference>
<accession>A0A1P8UGM9</accession>